<dbReference type="EMBL" id="LRBP01000025">
    <property type="protein sequence ID" value="OII72056.1"/>
    <property type="molecule type" value="Genomic_DNA"/>
</dbReference>
<dbReference type="InterPro" id="IPR039683">
    <property type="entry name" value="Lsm12-like"/>
</dbReference>
<evidence type="ECO:0000259" key="1">
    <source>
        <dbReference type="PROSITE" id="PS52001"/>
    </source>
</evidence>
<evidence type="ECO:0000313" key="2">
    <source>
        <dbReference type="EMBL" id="OII72056.1"/>
    </source>
</evidence>
<dbReference type="SMART" id="SM00995">
    <property type="entry name" value="AD"/>
    <property type="match status" value="1"/>
</dbReference>
<dbReference type="GeneID" id="39978180"/>
<evidence type="ECO:0000313" key="3">
    <source>
        <dbReference type="Proteomes" id="UP000186176"/>
    </source>
</evidence>
<keyword evidence="3" id="KW-1185">Reference proteome</keyword>
<sequence>MSEQISILDAVSIRTNKGEILNGQVCCIFPNNEFIVLKKDIRNGFSTFDIINSESICEVKPYLEGKCSEIDVDLPENYIDIIKKREEALVNNAKSNIKFWGNNVTPMGQATFDFIHKTHPNCSWDDENIQVMGITVSPPYLPDNCSGDDKRALERIRCVIRKFRERISEESLK</sequence>
<dbReference type="Pfam" id="PF09793">
    <property type="entry name" value="AD"/>
    <property type="match status" value="1"/>
</dbReference>
<organism evidence="2 3">
    <name type="scientific">Cryptosporidium ubiquitum</name>
    <dbReference type="NCBI Taxonomy" id="857276"/>
    <lineage>
        <taxon>Eukaryota</taxon>
        <taxon>Sar</taxon>
        <taxon>Alveolata</taxon>
        <taxon>Apicomplexa</taxon>
        <taxon>Conoidasida</taxon>
        <taxon>Coccidia</taxon>
        <taxon>Eucoccidiorida</taxon>
        <taxon>Eimeriorina</taxon>
        <taxon>Cryptosporidiidae</taxon>
        <taxon>Cryptosporidium</taxon>
    </lineage>
</organism>
<accession>A0A1J4MCT8</accession>
<feature type="domain" description="AD" evidence="1">
    <location>
        <begin position="75"/>
        <end position="168"/>
    </location>
</feature>
<dbReference type="InterPro" id="IPR019181">
    <property type="entry name" value="LSM12_ABD"/>
</dbReference>
<dbReference type="RefSeq" id="XP_028873628.1">
    <property type="nucleotide sequence ID" value="XM_029018401.1"/>
</dbReference>
<dbReference type="VEuPathDB" id="CryptoDB:cubi_01389"/>
<dbReference type="InterPro" id="IPR047574">
    <property type="entry name" value="AD"/>
</dbReference>
<dbReference type="PROSITE" id="PS52001">
    <property type="entry name" value="AD"/>
    <property type="match status" value="1"/>
</dbReference>
<dbReference type="AlphaFoldDB" id="A0A1J4MCT8"/>
<comment type="caution">
    <text evidence="2">The sequence shown here is derived from an EMBL/GenBank/DDBJ whole genome shotgun (WGS) entry which is preliminary data.</text>
</comment>
<name>A0A1J4MCT8_9CRYT</name>
<protein>
    <recommendedName>
        <fullName evidence="1">AD domain-containing protein</fullName>
    </recommendedName>
</protein>
<gene>
    <name evidence="2" type="ORF">cubi_01389</name>
</gene>
<proteinExistence type="predicted"/>
<reference evidence="2 3" key="1">
    <citation type="submission" date="2016-10" db="EMBL/GenBank/DDBJ databases">
        <title>Reductive evolution of mitochondrial metabolism and differential evolution of invasion-related proteins in Cryptosporidium.</title>
        <authorList>
            <person name="Liu S."/>
            <person name="Roellig D.M."/>
            <person name="Guo Y."/>
            <person name="Li N."/>
            <person name="Frace M.A."/>
            <person name="Tang K."/>
            <person name="Zhang L."/>
            <person name="Feng Y."/>
            <person name="Xiao L."/>
        </authorList>
    </citation>
    <scope>NUCLEOTIDE SEQUENCE [LARGE SCALE GENOMIC DNA]</scope>
    <source>
        <strain evidence="2">39726</strain>
    </source>
</reference>
<dbReference type="Proteomes" id="UP000186176">
    <property type="component" value="Unassembled WGS sequence"/>
</dbReference>
<dbReference type="PANTHER" id="PTHR13542">
    <property type="entry name" value="LSM12 HOMOLOG"/>
    <property type="match status" value="1"/>
</dbReference>
<dbReference type="OrthoDB" id="1057137at2759"/>